<evidence type="ECO:0000256" key="2">
    <source>
        <dbReference type="ARBA" id="ARBA00007639"/>
    </source>
</evidence>
<gene>
    <name evidence="5" type="ORF">K788_0001425</name>
</gene>
<dbReference type="Gene3D" id="3.40.50.2300">
    <property type="match status" value="2"/>
</dbReference>
<organism evidence="5 6">
    <name type="scientific">Paraburkholderia caribensis MBA4</name>
    <dbReference type="NCBI Taxonomy" id="1323664"/>
    <lineage>
        <taxon>Bacteria</taxon>
        <taxon>Pseudomonadati</taxon>
        <taxon>Pseudomonadota</taxon>
        <taxon>Betaproteobacteria</taxon>
        <taxon>Burkholderiales</taxon>
        <taxon>Burkholderiaceae</taxon>
        <taxon>Paraburkholderia</taxon>
    </lineage>
</organism>
<dbReference type="Pfam" id="PF13407">
    <property type="entry name" value="Peripla_BP_4"/>
    <property type="match status" value="1"/>
</dbReference>
<dbReference type="InterPro" id="IPR028082">
    <property type="entry name" value="Peripla_BP_I"/>
</dbReference>
<dbReference type="SUPFAM" id="SSF53822">
    <property type="entry name" value="Periplasmic binding protein-like I"/>
    <property type="match status" value="1"/>
</dbReference>
<dbReference type="GO" id="GO:0030246">
    <property type="term" value="F:carbohydrate binding"/>
    <property type="evidence" value="ECO:0007669"/>
    <property type="project" value="TreeGrafter"/>
</dbReference>
<geneLocation type="plasmid" evidence="6"/>
<dbReference type="GO" id="GO:0030288">
    <property type="term" value="C:outer membrane-bounded periplasmic space"/>
    <property type="evidence" value="ECO:0007669"/>
    <property type="project" value="TreeGrafter"/>
</dbReference>
<evidence type="ECO:0000259" key="4">
    <source>
        <dbReference type="Pfam" id="PF13407"/>
    </source>
</evidence>
<dbReference type="Proteomes" id="UP000019146">
    <property type="component" value="Plasmid unnamed"/>
</dbReference>
<name>A0A0P0RMT3_9BURK</name>
<dbReference type="InterPro" id="IPR025997">
    <property type="entry name" value="SBP_2_dom"/>
</dbReference>
<dbReference type="EMBL" id="CP012748">
    <property type="protein sequence ID" value="ALL70232.1"/>
    <property type="molecule type" value="Genomic_DNA"/>
</dbReference>
<comment type="subcellular location">
    <subcellularLocation>
        <location evidence="1">Periplasm</location>
    </subcellularLocation>
</comment>
<dbReference type="AlphaFoldDB" id="A0A0P0RMT3"/>
<sequence length="372" mass="39756">MELTQPVIRHHTRGLSMKSLFQSRSVWVRALGALTLCSAAVLSAVSAQAEPLKGAPAPFDKGGVRIALVNYLSTGDFFQAYEAGAQKQAKALGVDLRIYEGRQDASEQREQIQQAISLGVSAIIVNHGLPESLKDVVQRALDKGIKVVAFDVDLANPKVPQIEQSDHDLASLLLDQAVKDNGDAFAAGYVYVAGFAPLDRRDAVWRDFKRAHPNVQEKARWGTVDNPIAQSVANQASAAYRAHPEIRVVFAPYDEFARGAKLAADEAKLSSKLRIYSADISTADIEAIRAPGSAWVATAATNPAVVGAVSVRAAALLVAGQDPGHHIVVKPTLITRDDLVKNDIKTIADLGAKFPAFRSSDAATAAWIPAAQ</sequence>
<accession>A0A0P0RMT3</accession>
<dbReference type="PANTHER" id="PTHR30036:SF7">
    <property type="entry name" value="ABC TRANSPORTER PERIPLASMIC-BINDING PROTEIN YPHF"/>
    <property type="match status" value="1"/>
</dbReference>
<keyword evidence="3" id="KW-0732">Signal</keyword>
<dbReference type="InterPro" id="IPR050555">
    <property type="entry name" value="Bact_Solute-Bind_Prot2"/>
</dbReference>
<evidence type="ECO:0000256" key="1">
    <source>
        <dbReference type="ARBA" id="ARBA00004418"/>
    </source>
</evidence>
<protein>
    <submittedName>
        <fullName evidence="5">Monosaccharide ABC transporter substrate-binding protein, CUT2 family</fullName>
    </submittedName>
</protein>
<evidence type="ECO:0000313" key="5">
    <source>
        <dbReference type="EMBL" id="ALL70232.1"/>
    </source>
</evidence>
<evidence type="ECO:0000313" key="6">
    <source>
        <dbReference type="Proteomes" id="UP000019146"/>
    </source>
</evidence>
<comment type="similarity">
    <text evidence="2">Belongs to the bacterial solute-binding protein 2 family.</text>
</comment>
<evidence type="ECO:0000256" key="3">
    <source>
        <dbReference type="SAM" id="SignalP"/>
    </source>
</evidence>
<feature type="domain" description="Periplasmic binding protein" evidence="4">
    <location>
        <begin position="66"/>
        <end position="321"/>
    </location>
</feature>
<feature type="signal peptide" evidence="3">
    <location>
        <begin position="1"/>
        <end position="49"/>
    </location>
</feature>
<dbReference type="KEGG" id="bcai:K788_0001425"/>
<proteinExistence type="inferred from homology"/>
<keyword evidence="5" id="KW-0614">Plasmid</keyword>
<reference evidence="5 6" key="1">
    <citation type="journal article" date="2014" name="Genome Announc.">
        <title>Draft Genome Sequence of the Haloacid-Degrading Burkholderia caribensis Strain MBA4.</title>
        <authorList>
            <person name="Pan Y."/>
            <person name="Kong K.F."/>
            <person name="Tsang J.S."/>
        </authorList>
    </citation>
    <scope>NUCLEOTIDE SEQUENCE [LARGE SCALE GENOMIC DNA]</scope>
    <source>
        <strain evidence="5 6">MBA4</strain>
        <plasmid evidence="6">Plasmid</plasmid>
    </source>
</reference>
<dbReference type="PANTHER" id="PTHR30036">
    <property type="entry name" value="D-XYLOSE-BINDING PERIPLASMIC PROTEIN"/>
    <property type="match status" value="1"/>
</dbReference>
<feature type="chain" id="PRO_5006054490" evidence="3">
    <location>
        <begin position="50"/>
        <end position="372"/>
    </location>
</feature>